<dbReference type="Pfam" id="PF10417">
    <property type="entry name" value="1-cysPrx_C"/>
    <property type="match status" value="1"/>
</dbReference>
<evidence type="ECO:0000256" key="4">
    <source>
        <dbReference type="ARBA" id="ARBA00022862"/>
    </source>
</evidence>
<dbReference type="GO" id="GO:0006979">
    <property type="term" value="P:response to oxidative stress"/>
    <property type="evidence" value="ECO:0007669"/>
    <property type="project" value="TreeGrafter"/>
</dbReference>
<dbReference type="CDD" id="cd03015">
    <property type="entry name" value="PRX_Typ2cys"/>
    <property type="match status" value="1"/>
</dbReference>
<dbReference type="EC" id="1.11.1.24" evidence="2"/>
<gene>
    <name evidence="11" type="ORF">PM001_LOCUS14836</name>
</gene>
<comment type="caution">
    <text evidence="11">The sequence shown here is derived from an EMBL/GenBank/DDBJ whole genome shotgun (WGS) entry which is preliminary data.</text>
</comment>
<reference evidence="11" key="1">
    <citation type="submission" date="2024-01" db="EMBL/GenBank/DDBJ databases">
        <authorList>
            <person name="Webb A."/>
        </authorList>
    </citation>
    <scope>NUCLEOTIDE SEQUENCE</scope>
    <source>
        <strain evidence="11">Pm1</strain>
    </source>
</reference>
<evidence type="ECO:0000256" key="2">
    <source>
        <dbReference type="ARBA" id="ARBA00013017"/>
    </source>
</evidence>
<evidence type="ECO:0000313" key="11">
    <source>
        <dbReference type="EMBL" id="CAK7929686.1"/>
    </source>
</evidence>
<dbReference type="EMBL" id="CAKLBY020000153">
    <property type="protein sequence ID" value="CAK7929686.1"/>
    <property type="molecule type" value="Genomic_DNA"/>
</dbReference>
<evidence type="ECO:0000256" key="8">
    <source>
        <dbReference type="ARBA" id="ARBA00049091"/>
    </source>
</evidence>
<dbReference type="GO" id="GO:0045454">
    <property type="term" value="P:cell redox homeostasis"/>
    <property type="evidence" value="ECO:0007669"/>
    <property type="project" value="TreeGrafter"/>
</dbReference>
<evidence type="ECO:0000256" key="9">
    <source>
        <dbReference type="SAM" id="SignalP"/>
    </source>
</evidence>
<dbReference type="InterPro" id="IPR000866">
    <property type="entry name" value="AhpC/TSA"/>
</dbReference>
<dbReference type="SUPFAM" id="SSF52833">
    <property type="entry name" value="Thioredoxin-like"/>
    <property type="match status" value="1"/>
</dbReference>
<proteinExistence type="inferred from homology"/>
<feature type="signal peptide" evidence="9">
    <location>
        <begin position="1"/>
        <end position="27"/>
    </location>
</feature>
<dbReference type="GO" id="GO:0005829">
    <property type="term" value="C:cytosol"/>
    <property type="evidence" value="ECO:0007669"/>
    <property type="project" value="TreeGrafter"/>
</dbReference>
<evidence type="ECO:0000256" key="7">
    <source>
        <dbReference type="ARBA" id="ARBA00023284"/>
    </source>
</evidence>
<evidence type="ECO:0000259" key="10">
    <source>
        <dbReference type="PROSITE" id="PS51352"/>
    </source>
</evidence>
<dbReference type="PANTHER" id="PTHR10681:SF176">
    <property type="entry name" value="THIOREDOXIN DOMAIN-CONTAINING PROTEIN"/>
    <property type="match status" value="1"/>
</dbReference>
<dbReference type="GO" id="GO:0033554">
    <property type="term" value="P:cellular response to stress"/>
    <property type="evidence" value="ECO:0007669"/>
    <property type="project" value="TreeGrafter"/>
</dbReference>
<evidence type="ECO:0000256" key="1">
    <source>
        <dbReference type="ARBA" id="ARBA00009796"/>
    </source>
</evidence>
<protein>
    <recommendedName>
        <fullName evidence="2">thioredoxin-dependent peroxiredoxin</fullName>
        <ecNumber evidence="2">1.11.1.24</ecNumber>
    </recommendedName>
</protein>
<evidence type="ECO:0000313" key="12">
    <source>
        <dbReference type="Proteomes" id="UP001162060"/>
    </source>
</evidence>
<dbReference type="Pfam" id="PF00578">
    <property type="entry name" value="AhpC-TSA"/>
    <property type="match status" value="1"/>
</dbReference>
<dbReference type="PANTHER" id="PTHR10681">
    <property type="entry name" value="THIOREDOXIN PEROXIDASE"/>
    <property type="match status" value="1"/>
</dbReference>
<keyword evidence="4" id="KW-0049">Antioxidant</keyword>
<dbReference type="Proteomes" id="UP001162060">
    <property type="component" value="Unassembled WGS sequence"/>
</dbReference>
<organism evidence="11 12">
    <name type="scientific">Peronospora matthiolae</name>
    <dbReference type="NCBI Taxonomy" id="2874970"/>
    <lineage>
        <taxon>Eukaryota</taxon>
        <taxon>Sar</taxon>
        <taxon>Stramenopiles</taxon>
        <taxon>Oomycota</taxon>
        <taxon>Peronosporomycetes</taxon>
        <taxon>Peronosporales</taxon>
        <taxon>Peronosporaceae</taxon>
        <taxon>Peronospora</taxon>
    </lineage>
</organism>
<comment type="similarity">
    <text evidence="1">Belongs to the peroxiredoxin family. AhpC/Prx1 subfamily.</text>
</comment>
<sequence>MQHRRVSHASFLLALLVLHISLLVIKAETSTKKSVEGQFPHVSEAILEQLGYQKTNRYSLSALKPVAPRKPAPDFRNVNAVVNEKFEKVSLSDYKGKWLILMFYPFDFTFVCPTEIVSFSDRIDQFRSINAQVVAVSTDSHHTHLAWIKTPRTEGGLGKMNIPLIADISKRIAEDYGVLVIDEEDEMYGAALRGLFIIDPEGIIRSIQINDDAVGRSVDETLRLLKAFQYSASHPHEVCPANWKPGDETITTNHVEKMDFFQHVYGDK</sequence>
<dbReference type="Gene3D" id="3.40.30.10">
    <property type="entry name" value="Glutaredoxin"/>
    <property type="match status" value="1"/>
</dbReference>
<feature type="chain" id="PRO_5043640149" description="thioredoxin-dependent peroxiredoxin" evidence="9">
    <location>
        <begin position="28"/>
        <end position="268"/>
    </location>
</feature>
<keyword evidence="7" id="KW-0676">Redox-active center</keyword>
<comment type="catalytic activity">
    <reaction evidence="8">
        <text>a hydroperoxide + [thioredoxin]-dithiol = an alcohol + [thioredoxin]-disulfide + H2O</text>
        <dbReference type="Rhea" id="RHEA:62620"/>
        <dbReference type="Rhea" id="RHEA-COMP:10698"/>
        <dbReference type="Rhea" id="RHEA-COMP:10700"/>
        <dbReference type="ChEBI" id="CHEBI:15377"/>
        <dbReference type="ChEBI" id="CHEBI:29950"/>
        <dbReference type="ChEBI" id="CHEBI:30879"/>
        <dbReference type="ChEBI" id="CHEBI:35924"/>
        <dbReference type="ChEBI" id="CHEBI:50058"/>
        <dbReference type="EC" id="1.11.1.24"/>
    </reaction>
</comment>
<keyword evidence="9" id="KW-0732">Signal</keyword>
<evidence type="ECO:0000256" key="5">
    <source>
        <dbReference type="ARBA" id="ARBA00023002"/>
    </source>
</evidence>
<accession>A0AAV1U4X2</accession>
<dbReference type="GO" id="GO:0008379">
    <property type="term" value="F:thioredoxin peroxidase activity"/>
    <property type="evidence" value="ECO:0007669"/>
    <property type="project" value="TreeGrafter"/>
</dbReference>
<dbReference type="InterPro" id="IPR036249">
    <property type="entry name" value="Thioredoxin-like_sf"/>
</dbReference>
<keyword evidence="3" id="KW-0575">Peroxidase</keyword>
<dbReference type="FunFam" id="3.40.30.10:FF:000003">
    <property type="entry name" value="Peroxiredoxin 1"/>
    <property type="match status" value="1"/>
</dbReference>
<evidence type="ECO:0000256" key="6">
    <source>
        <dbReference type="ARBA" id="ARBA00023157"/>
    </source>
</evidence>
<dbReference type="GO" id="GO:0042744">
    <property type="term" value="P:hydrogen peroxide catabolic process"/>
    <property type="evidence" value="ECO:0007669"/>
    <property type="project" value="TreeGrafter"/>
</dbReference>
<dbReference type="InterPro" id="IPR019479">
    <property type="entry name" value="Peroxiredoxin_C"/>
</dbReference>
<dbReference type="AlphaFoldDB" id="A0AAV1U4X2"/>
<dbReference type="InterPro" id="IPR050217">
    <property type="entry name" value="Peroxiredoxin"/>
</dbReference>
<dbReference type="InterPro" id="IPR013766">
    <property type="entry name" value="Thioredoxin_domain"/>
</dbReference>
<feature type="domain" description="Thioredoxin" evidence="10">
    <location>
        <begin position="66"/>
        <end position="230"/>
    </location>
</feature>
<keyword evidence="5" id="KW-0560">Oxidoreductase</keyword>
<evidence type="ECO:0000256" key="3">
    <source>
        <dbReference type="ARBA" id="ARBA00022559"/>
    </source>
</evidence>
<keyword evidence="6" id="KW-1015">Disulfide bond</keyword>
<name>A0AAV1U4X2_9STRA</name>
<dbReference type="PROSITE" id="PS51352">
    <property type="entry name" value="THIOREDOXIN_2"/>
    <property type="match status" value="1"/>
</dbReference>